<dbReference type="RefSeq" id="WP_209856899.1">
    <property type="nucleotide sequence ID" value="NZ_JAGGJV010000013.1"/>
</dbReference>
<dbReference type="NCBIfam" id="TIGR01656">
    <property type="entry name" value="Histidinol-ppas"/>
    <property type="match status" value="1"/>
</dbReference>
<dbReference type="NCBIfam" id="TIGR01549">
    <property type="entry name" value="HAD-SF-IA-v1"/>
    <property type="match status" value="1"/>
</dbReference>
<evidence type="ECO:0000256" key="1">
    <source>
        <dbReference type="ARBA" id="ARBA00004496"/>
    </source>
</evidence>
<evidence type="ECO:0000256" key="4">
    <source>
        <dbReference type="ARBA" id="ARBA00022723"/>
    </source>
</evidence>
<keyword evidence="4" id="KW-0479">Metal-binding</keyword>
<dbReference type="InterPro" id="IPR006549">
    <property type="entry name" value="HAD-SF_hydro_IIIA"/>
</dbReference>
<dbReference type="InterPro" id="IPR023214">
    <property type="entry name" value="HAD_sf"/>
</dbReference>
<comment type="subcellular location">
    <subcellularLocation>
        <location evidence="1">Cytoplasm</location>
    </subcellularLocation>
</comment>
<comment type="similarity">
    <text evidence="2">Belongs to the GmhB family.</text>
</comment>
<dbReference type="PANTHER" id="PTHR42891:SF1">
    <property type="entry name" value="D-GLYCERO-BETA-D-MANNO-HEPTOSE-1,7-BISPHOSPHATE 7-PHOSPHATASE"/>
    <property type="match status" value="1"/>
</dbReference>
<dbReference type="Proteomes" id="UP000823786">
    <property type="component" value="Unassembled WGS sequence"/>
</dbReference>
<keyword evidence="3" id="KW-0963">Cytoplasm</keyword>
<keyword evidence="6" id="KW-0119">Carbohydrate metabolism</keyword>
<dbReference type="InterPro" id="IPR004446">
    <property type="entry name" value="Heptose_bisP_phosphatase"/>
</dbReference>
<evidence type="ECO:0000256" key="3">
    <source>
        <dbReference type="ARBA" id="ARBA00022490"/>
    </source>
</evidence>
<proteinExistence type="inferred from homology"/>
<evidence type="ECO:0000313" key="9">
    <source>
        <dbReference type="Proteomes" id="UP000823786"/>
    </source>
</evidence>
<dbReference type="InterPro" id="IPR006543">
    <property type="entry name" value="Histidinol-phos"/>
</dbReference>
<dbReference type="PANTHER" id="PTHR42891">
    <property type="entry name" value="D-GLYCERO-BETA-D-MANNO-HEPTOSE-1,7-BISPHOSPHATE 7-PHOSPHATASE"/>
    <property type="match status" value="1"/>
</dbReference>
<protein>
    <recommendedName>
        <fullName evidence="7">D,D-heptose 1,7-bisphosphate phosphatase</fullName>
    </recommendedName>
</protein>
<organism evidence="8 9">
    <name type="scientific">Rhizobium herbae</name>
    <dbReference type="NCBI Taxonomy" id="508661"/>
    <lineage>
        <taxon>Bacteria</taxon>
        <taxon>Pseudomonadati</taxon>
        <taxon>Pseudomonadota</taxon>
        <taxon>Alphaproteobacteria</taxon>
        <taxon>Hyphomicrobiales</taxon>
        <taxon>Rhizobiaceae</taxon>
        <taxon>Rhizobium/Agrobacterium group</taxon>
        <taxon>Rhizobium</taxon>
    </lineage>
</organism>
<dbReference type="GO" id="GO:0034200">
    <property type="term" value="F:D-glycero-beta-D-manno-heptose 1,7-bisphosphate 7-phosphatase activity"/>
    <property type="evidence" value="ECO:0007669"/>
    <property type="project" value="UniProtKB-EC"/>
</dbReference>
<reference evidence="8 9" key="1">
    <citation type="submission" date="2021-03" db="EMBL/GenBank/DDBJ databases">
        <title>Genomic Encyclopedia of Type Strains, Phase IV (KMG-IV): sequencing the most valuable type-strain genomes for metagenomic binning, comparative biology and taxonomic classification.</title>
        <authorList>
            <person name="Goeker M."/>
        </authorList>
    </citation>
    <scope>NUCLEOTIDE SEQUENCE [LARGE SCALE GENOMIC DNA]</scope>
    <source>
        <strain evidence="8 9">DSM 26427</strain>
    </source>
</reference>
<dbReference type="CDD" id="cd07503">
    <property type="entry name" value="HAD_HisB-N"/>
    <property type="match status" value="1"/>
</dbReference>
<evidence type="ECO:0000256" key="5">
    <source>
        <dbReference type="ARBA" id="ARBA00022801"/>
    </source>
</evidence>
<dbReference type="Gene3D" id="3.40.50.1000">
    <property type="entry name" value="HAD superfamily/HAD-like"/>
    <property type="match status" value="1"/>
</dbReference>
<dbReference type="Pfam" id="PF13242">
    <property type="entry name" value="Hydrolase_like"/>
    <property type="match status" value="1"/>
</dbReference>
<evidence type="ECO:0000256" key="6">
    <source>
        <dbReference type="ARBA" id="ARBA00023277"/>
    </source>
</evidence>
<accession>A0ABS4EVN6</accession>
<dbReference type="EMBL" id="JAGGJV010000013">
    <property type="protein sequence ID" value="MBP1862015.1"/>
    <property type="molecule type" value="Genomic_DNA"/>
</dbReference>
<evidence type="ECO:0000256" key="2">
    <source>
        <dbReference type="ARBA" id="ARBA00005628"/>
    </source>
</evidence>
<keyword evidence="9" id="KW-1185">Reference proteome</keyword>
<dbReference type="SUPFAM" id="SSF56784">
    <property type="entry name" value="HAD-like"/>
    <property type="match status" value="1"/>
</dbReference>
<dbReference type="InterPro" id="IPR036412">
    <property type="entry name" value="HAD-like_sf"/>
</dbReference>
<sequence length="213" mass="23890">MSSRLSFDIPPLAGVVPKIDPAASSKPALLLDRDGVLNLDTGYVRRYRDFRWMPGAIETLIAFSRANWHICVVTNQSGIARGKYTEEDVERLHADITYDVTTAGARIDAFYYCPYHAESSIDRYRFVDHPDRKPNPGMLIKALRDCGAYTARSVMVGDKVSDLEAGRRAGVMALHFRSQGRLDDFLAESLSKQGAFWNDALSDNARRNDNIMI</sequence>
<dbReference type="InterPro" id="IPR006439">
    <property type="entry name" value="HAD-SF_hydro_IA"/>
</dbReference>
<comment type="caution">
    <text evidence="8">The sequence shown here is derived from an EMBL/GenBank/DDBJ whole genome shotgun (WGS) entry which is preliminary data.</text>
</comment>
<evidence type="ECO:0000256" key="7">
    <source>
        <dbReference type="ARBA" id="ARBA00031828"/>
    </source>
</evidence>
<gene>
    <name evidence="8" type="ORF">J2Z75_005546</name>
</gene>
<name>A0ABS4EVN6_9HYPH</name>
<dbReference type="NCBIfam" id="TIGR01662">
    <property type="entry name" value="HAD-SF-IIIA"/>
    <property type="match status" value="1"/>
</dbReference>
<evidence type="ECO:0000313" key="8">
    <source>
        <dbReference type="EMBL" id="MBP1862015.1"/>
    </source>
</evidence>
<keyword evidence="5 8" id="KW-0378">Hydrolase</keyword>